<dbReference type="GO" id="GO:0016740">
    <property type="term" value="F:transferase activity"/>
    <property type="evidence" value="ECO:0007669"/>
    <property type="project" value="UniProtKB-KW"/>
</dbReference>
<dbReference type="RefSeq" id="WP_089239962.1">
    <property type="nucleotide sequence ID" value="NZ_FZOK01000007.1"/>
</dbReference>
<evidence type="ECO:0000313" key="3">
    <source>
        <dbReference type="Proteomes" id="UP000198480"/>
    </source>
</evidence>
<evidence type="ECO:0000259" key="1">
    <source>
        <dbReference type="Pfam" id="PF01636"/>
    </source>
</evidence>
<dbReference type="OrthoDB" id="526037at2"/>
<proteinExistence type="predicted"/>
<accession>A0A239DGL7</accession>
<reference evidence="3" key="1">
    <citation type="submission" date="2017-06" db="EMBL/GenBank/DDBJ databases">
        <authorList>
            <person name="Varghese N."/>
            <person name="Submissions S."/>
        </authorList>
    </citation>
    <scope>NUCLEOTIDE SEQUENCE [LARGE SCALE GENOMIC DNA]</scope>
    <source>
        <strain evidence="3">5C</strain>
    </source>
</reference>
<dbReference type="EMBL" id="FZOK01000007">
    <property type="protein sequence ID" value="SNS31656.1"/>
    <property type="molecule type" value="Genomic_DNA"/>
</dbReference>
<feature type="domain" description="Aminoglycoside phosphotransferase" evidence="1">
    <location>
        <begin position="23"/>
        <end position="245"/>
    </location>
</feature>
<name>A0A239DGL7_9BACT</name>
<keyword evidence="2" id="KW-0808">Transferase</keyword>
<gene>
    <name evidence="2" type="ORF">SAMN06295967_10752</name>
</gene>
<dbReference type="InterPro" id="IPR050249">
    <property type="entry name" value="Pseudomonas-type_ThrB"/>
</dbReference>
<dbReference type="InterPro" id="IPR002575">
    <property type="entry name" value="Aminoglycoside_PTrfase"/>
</dbReference>
<dbReference type="SUPFAM" id="SSF56112">
    <property type="entry name" value="Protein kinase-like (PK-like)"/>
    <property type="match status" value="1"/>
</dbReference>
<dbReference type="InterPro" id="IPR011009">
    <property type="entry name" value="Kinase-like_dom_sf"/>
</dbReference>
<sequence>MIEQSYISRLSTLYNLDFSTFNISLFGAGHIHQTWLANRETQSYIIQKFNKNVFKNPGLIAHNHQLLIDHLDFEALDFDFPLPIPNVKGRTLCLVGDEYFRVLPFIEGVCLQEIEQPKQAFLAASAFASLIQVAVPLDVNLFQEVIPGFHDLELRFSQFIEAREYTRLKISGELAAICEFYLQQSGIVKEYQMWISLLPKRITHNDTKINNLIFSADLTKVEAIIDLDTMMPGYAFNDFGDLVRTVSCNLDENSLDFDSLKVNVDKYQALYEGFLEGSRDTLTKDEIASLHFGGGMMIYIMGLRFLTDYLNGNIYYQIKYENQNYDRAKNQMYLLKSLQQLGFNKQ</sequence>
<dbReference type="PANTHER" id="PTHR21064">
    <property type="entry name" value="AMINOGLYCOSIDE PHOSPHOTRANSFERASE DOMAIN-CONTAINING PROTEIN-RELATED"/>
    <property type="match status" value="1"/>
</dbReference>
<dbReference type="Gene3D" id="3.90.1200.10">
    <property type="match status" value="1"/>
</dbReference>
<evidence type="ECO:0000313" key="2">
    <source>
        <dbReference type="EMBL" id="SNS31656.1"/>
    </source>
</evidence>
<organism evidence="2 3">
    <name type="scientific">Belliella buryatensis</name>
    <dbReference type="NCBI Taxonomy" id="1500549"/>
    <lineage>
        <taxon>Bacteria</taxon>
        <taxon>Pseudomonadati</taxon>
        <taxon>Bacteroidota</taxon>
        <taxon>Cytophagia</taxon>
        <taxon>Cytophagales</taxon>
        <taxon>Cyclobacteriaceae</taxon>
        <taxon>Belliella</taxon>
    </lineage>
</organism>
<dbReference type="Proteomes" id="UP000198480">
    <property type="component" value="Unassembled WGS sequence"/>
</dbReference>
<dbReference type="AlphaFoldDB" id="A0A239DGL7"/>
<keyword evidence="3" id="KW-1185">Reference proteome</keyword>
<protein>
    <submittedName>
        <fullName evidence="2">Phosphotransferase enzyme family protein</fullName>
    </submittedName>
</protein>
<dbReference type="PANTHER" id="PTHR21064:SF5">
    <property type="entry name" value="SLR1880 PROTEIN"/>
    <property type="match status" value="1"/>
</dbReference>
<dbReference type="Pfam" id="PF01636">
    <property type="entry name" value="APH"/>
    <property type="match status" value="1"/>
</dbReference>